<evidence type="ECO:0000256" key="1">
    <source>
        <dbReference type="SAM" id="Phobius"/>
    </source>
</evidence>
<evidence type="ECO:0000313" key="2">
    <source>
        <dbReference type="EMBL" id="KAI92933.1"/>
    </source>
</evidence>
<dbReference type="EMBL" id="AGBZ02000001">
    <property type="protein sequence ID" value="KAI92933.1"/>
    <property type="molecule type" value="Genomic_DNA"/>
</dbReference>
<dbReference type="InterPro" id="IPR021484">
    <property type="entry name" value="DUF3137"/>
</dbReference>
<name>A0AAI9X1B5_SPIME</name>
<organism evidence="2 3">
    <name type="scientific">Spiroplasma melliferum KC3</name>
    <dbReference type="NCBI Taxonomy" id="570509"/>
    <lineage>
        <taxon>Bacteria</taxon>
        <taxon>Bacillati</taxon>
        <taxon>Mycoplasmatota</taxon>
        <taxon>Mollicutes</taxon>
        <taxon>Entomoplasmatales</taxon>
        <taxon>Spiroplasmataceae</taxon>
        <taxon>Spiroplasma</taxon>
    </lineage>
</organism>
<evidence type="ECO:0008006" key="4">
    <source>
        <dbReference type="Google" id="ProtNLM"/>
    </source>
</evidence>
<keyword evidence="1" id="KW-1133">Transmembrane helix</keyword>
<dbReference type="RefSeq" id="WP_004028073.1">
    <property type="nucleotide sequence ID" value="NZ_AGBZ02000001.1"/>
</dbReference>
<feature type="transmembrane region" description="Helical" evidence="1">
    <location>
        <begin position="69"/>
        <end position="95"/>
    </location>
</feature>
<dbReference type="Proteomes" id="UP000004057">
    <property type="component" value="Unassembled WGS sequence"/>
</dbReference>
<accession>A0AAI9X1B5</accession>
<gene>
    <name evidence="2" type="ORF">SPM_002750</name>
</gene>
<keyword evidence="1" id="KW-0812">Transmembrane</keyword>
<keyword evidence="1" id="KW-0472">Membrane</keyword>
<sequence length="337" mass="39733">MIKSDLETIVEHDFQLLMQKHKLKNLNFKYFKKRYIFLNFILVVITFFLWFLLLAIIMQMPLSFLKGLLGIGIAGKIILILSSLVTLSLGIWLFTKYYQAAKLQKIIMQELPFEKFYQIGLNALTKKQYQIATITQKFNLFPHMGVPNTKDIKEDYVINFYENNINYSFGTLTRREVIGWGKDEEIIYTRYPYLTLDVKEMPGLVATIKAMQTFLKIFKTRDNTTLESTEFEKMFAVNANDQILIRKLLTPKVIVNLIELAKEERKIPTMHFDDGYLTIVFDNYFVNSFDDPKGRLLGFYFIGTYQDILTNIIEVIQQDVEWLLTVLQWVLVYDFKQ</sequence>
<protein>
    <recommendedName>
        <fullName evidence="4">DUF3137 domain-containing protein</fullName>
    </recommendedName>
</protein>
<proteinExistence type="predicted"/>
<dbReference type="Pfam" id="PF11335">
    <property type="entry name" value="DUF3137"/>
    <property type="match status" value="1"/>
</dbReference>
<evidence type="ECO:0000313" key="3">
    <source>
        <dbReference type="Proteomes" id="UP000004057"/>
    </source>
</evidence>
<reference evidence="2 3" key="1">
    <citation type="journal article" date="2012" name="J. Proteome Res.">
        <title>Application of Spiroplasma melliferum proteogenomic profiling for the discovery of virulence factors and pathogenicity mechanisms in host-associated spiroplasmas.</title>
        <authorList>
            <person name="Alexeev D."/>
            <person name="Kostrjukova E."/>
            <person name="Aliper A."/>
            <person name="Popenko A."/>
            <person name="Bazaleev N."/>
            <person name="Tyakht A."/>
            <person name="Selezneva O."/>
            <person name="Akopian T."/>
            <person name="Prichodko E."/>
            <person name="Kondratov I."/>
            <person name="Chukin M."/>
            <person name="Demina I."/>
            <person name="Galyamina M."/>
            <person name="Kamashev D."/>
            <person name="Vanyushkina A."/>
            <person name="Ladygina V."/>
            <person name="Levitskii S."/>
            <person name="Lazarev V."/>
            <person name="Govorun V."/>
        </authorList>
    </citation>
    <scope>NUCLEOTIDE SEQUENCE [LARGE SCALE GENOMIC DNA]</scope>
    <source>
        <strain evidence="2 3">KC3</strain>
    </source>
</reference>
<comment type="caution">
    <text evidence="2">The sequence shown here is derived from an EMBL/GenBank/DDBJ whole genome shotgun (WGS) entry which is preliminary data.</text>
</comment>
<dbReference type="AlphaFoldDB" id="A0AAI9X1B5"/>
<feature type="transmembrane region" description="Helical" evidence="1">
    <location>
        <begin position="35"/>
        <end position="57"/>
    </location>
</feature>